<dbReference type="AlphaFoldDB" id="A0A5C3MUG3"/>
<protein>
    <submittedName>
        <fullName evidence="1">Uncharacterized protein</fullName>
    </submittedName>
</protein>
<dbReference type="EMBL" id="ML213519">
    <property type="protein sequence ID" value="TFK48465.1"/>
    <property type="molecule type" value="Genomic_DNA"/>
</dbReference>
<accession>A0A5C3MUG3</accession>
<organism evidence="1 2">
    <name type="scientific">Heliocybe sulcata</name>
    <dbReference type="NCBI Taxonomy" id="5364"/>
    <lineage>
        <taxon>Eukaryota</taxon>
        <taxon>Fungi</taxon>
        <taxon>Dikarya</taxon>
        <taxon>Basidiomycota</taxon>
        <taxon>Agaricomycotina</taxon>
        <taxon>Agaricomycetes</taxon>
        <taxon>Gloeophyllales</taxon>
        <taxon>Gloeophyllaceae</taxon>
        <taxon>Heliocybe</taxon>
    </lineage>
</organism>
<reference evidence="1 2" key="1">
    <citation type="journal article" date="2019" name="Nat. Ecol. Evol.">
        <title>Megaphylogeny resolves global patterns of mushroom evolution.</title>
        <authorList>
            <person name="Varga T."/>
            <person name="Krizsan K."/>
            <person name="Foldi C."/>
            <person name="Dima B."/>
            <person name="Sanchez-Garcia M."/>
            <person name="Sanchez-Ramirez S."/>
            <person name="Szollosi G.J."/>
            <person name="Szarkandi J.G."/>
            <person name="Papp V."/>
            <person name="Albert L."/>
            <person name="Andreopoulos W."/>
            <person name="Angelini C."/>
            <person name="Antonin V."/>
            <person name="Barry K.W."/>
            <person name="Bougher N.L."/>
            <person name="Buchanan P."/>
            <person name="Buyck B."/>
            <person name="Bense V."/>
            <person name="Catcheside P."/>
            <person name="Chovatia M."/>
            <person name="Cooper J."/>
            <person name="Damon W."/>
            <person name="Desjardin D."/>
            <person name="Finy P."/>
            <person name="Geml J."/>
            <person name="Haridas S."/>
            <person name="Hughes K."/>
            <person name="Justo A."/>
            <person name="Karasinski D."/>
            <person name="Kautmanova I."/>
            <person name="Kiss B."/>
            <person name="Kocsube S."/>
            <person name="Kotiranta H."/>
            <person name="LaButti K.M."/>
            <person name="Lechner B.E."/>
            <person name="Liimatainen K."/>
            <person name="Lipzen A."/>
            <person name="Lukacs Z."/>
            <person name="Mihaltcheva S."/>
            <person name="Morgado L.N."/>
            <person name="Niskanen T."/>
            <person name="Noordeloos M.E."/>
            <person name="Ohm R.A."/>
            <person name="Ortiz-Santana B."/>
            <person name="Ovrebo C."/>
            <person name="Racz N."/>
            <person name="Riley R."/>
            <person name="Savchenko A."/>
            <person name="Shiryaev A."/>
            <person name="Soop K."/>
            <person name="Spirin V."/>
            <person name="Szebenyi C."/>
            <person name="Tomsovsky M."/>
            <person name="Tulloss R.E."/>
            <person name="Uehling J."/>
            <person name="Grigoriev I.V."/>
            <person name="Vagvolgyi C."/>
            <person name="Papp T."/>
            <person name="Martin F.M."/>
            <person name="Miettinen O."/>
            <person name="Hibbett D.S."/>
            <person name="Nagy L.G."/>
        </authorList>
    </citation>
    <scope>NUCLEOTIDE SEQUENCE [LARGE SCALE GENOMIC DNA]</scope>
    <source>
        <strain evidence="1 2">OMC1185</strain>
    </source>
</reference>
<sequence>MPYRPRRQRIQNRPLQRTFFETVTRCTPSAGAVGHRAQSYRHSMAELLHCGRSR</sequence>
<proteinExistence type="predicted"/>
<evidence type="ECO:0000313" key="1">
    <source>
        <dbReference type="EMBL" id="TFK48465.1"/>
    </source>
</evidence>
<name>A0A5C3MUG3_9AGAM</name>
<keyword evidence="2" id="KW-1185">Reference proteome</keyword>
<evidence type="ECO:0000313" key="2">
    <source>
        <dbReference type="Proteomes" id="UP000305948"/>
    </source>
</evidence>
<dbReference type="Proteomes" id="UP000305948">
    <property type="component" value="Unassembled WGS sequence"/>
</dbReference>
<gene>
    <name evidence="1" type="ORF">OE88DRAFT_1727742</name>
</gene>